<gene>
    <name evidence="1" type="ORF">BC643_2463</name>
</gene>
<proteinExistence type="predicted"/>
<evidence type="ECO:0000313" key="2">
    <source>
        <dbReference type="Proteomes" id="UP000283387"/>
    </source>
</evidence>
<evidence type="ECO:0000313" key="1">
    <source>
        <dbReference type="EMBL" id="RKD92093.1"/>
    </source>
</evidence>
<sequence length="242" mass="28328">MPYRRLPNTDQARMRAIEAALEKGKRVPIKDLAFSYLSLEKLQSIYPRLSGAIRQLNAAKQNQFDKSREYGEIFKKSKLYLTHFIQVMSFAIIREEMKPDVRKYYGLDPNTQRLPALNLEKDVLEWGEKIIKGEQQRCMQGGSPIYSPSIALVKVHFESFIEAYRHQKMLQNITNRASDQMNQIRDEADKLIQEVWNEVEEKFALLPDDVKRDKAANYGVTYVYRPSELKKMEADKLQTNLF</sequence>
<accession>A0A419W9F1</accession>
<comment type="caution">
    <text evidence="1">The sequence shown here is derived from an EMBL/GenBank/DDBJ whole genome shotgun (WGS) entry which is preliminary data.</text>
</comment>
<dbReference type="EMBL" id="RAPN01000001">
    <property type="protein sequence ID" value="RKD92093.1"/>
    <property type="molecule type" value="Genomic_DNA"/>
</dbReference>
<dbReference type="AlphaFoldDB" id="A0A419W9F1"/>
<protein>
    <submittedName>
        <fullName evidence="1">Uncharacterized protein</fullName>
    </submittedName>
</protein>
<dbReference type="OrthoDB" id="1114533at2"/>
<dbReference type="Proteomes" id="UP000283387">
    <property type="component" value="Unassembled WGS sequence"/>
</dbReference>
<dbReference type="RefSeq" id="WP_120273339.1">
    <property type="nucleotide sequence ID" value="NZ_RAPN01000001.1"/>
</dbReference>
<reference evidence="1 2" key="1">
    <citation type="submission" date="2018-09" db="EMBL/GenBank/DDBJ databases">
        <title>Genomic Encyclopedia of Archaeal and Bacterial Type Strains, Phase II (KMG-II): from individual species to whole genera.</title>
        <authorList>
            <person name="Goeker M."/>
        </authorList>
    </citation>
    <scope>NUCLEOTIDE SEQUENCE [LARGE SCALE GENOMIC DNA]</scope>
    <source>
        <strain evidence="1 2">DSM 27148</strain>
    </source>
</reference>
<keyword evidence="2" id="KW-1185">Reference proteome</keyword>
<organism evidence="1 2">
    <name type="scientific">Mangrovibacterium diazotrophicum</name>
    <dbReference type="NCBI Taxonomy" id="1261403"/>
    <lineage>
        <taxon>Bacteria</taxon>
        <taxon>Pseudomonadati</taxon>
        <taxon>Bacteroidota</taxon>
        <taxon>Bacteroidia</taxon>
        <taxon>Marinilabiliales</taxon>
        <taxon>Prolixibacteraceae</taxon>
        <taxon>Mangrovibacterium</taxon>
    </lineage>
</organism>
<name>A0A419W9F1_9BACT</name>